<dbReference type="Gene3D" id="1.10.540.10">
    <property type="entry name" value="Acyl-CoA dehydrogenase/oxidase, N-terminal domain"/>
    <property type="match status" value="1"/>
</dbReference>
<dbReference type="FunFam" id="1.10.540.10:FF:000026">
    <property type="entry name" value="Acyl-CoA dehydrogenase medium chain"/>
    <property type="match status" value="1"/>
</dbReference>
<evidence type="ECO:0000256" key="1">
    <source>
        <dbReference type="ARBA" id="ARBA00001974"/>
    </source>
</evidence>
<dbReference type="Pfam" id="PF02770">
    <property type="entry name" value="Acyl-CoA_dh_M"/>
    <property type="match status" value="1"/>
</dbReference>
<comment type="cofactor">
    <cofactor evidence="1 5">
        <name>FAD</name>
        <dbReference type="ChEBI" id="CHEBI:57692"/>
    </cofactor>
</comment>
<keyword evidence="5" id="KW-0560">Oxidoreductase</keyword>
<name>A0A2B6QQZ8_9BACI</name>
<keyword evidence="4 5" id="KW-0274">FAD</keyword>
<organism evidence="9 10">
    <name type="scientific">Bacillus pseudomycoides</name>
    <dbReference type="NCBI Taxonomy" id="64104"/>
    <lineage>
        <taxon>Bacteria</taxon>
        <taxon>Bacillati</taxon>
        <taxon>Bacillota</taxon>
        <taxon>Bacilli</taxon>
        <taxon>Bacillales</taxon>
        <taxon>Bacillaceae</taxon>
        <taxon>Bacillus</taxon>
        <taxon>Bacillus cereus group</taxon>
    </lineage>
</organism>
<dbReference type="Proteomes" id="UP000219775">
    <property type="component" value="Unassembled WGS sequence"/>
</dbReference>
<dbReference type="PANTHER" id="PTHR43884:SF12">
    <property type="entry name" value="ISOVALERYL-COA DEHYDROGENASE, MITOCHONDRIAL-RELATED"/>
    <property type="match status" value="1"/>
</dbReference>
<dbReference type="EMBL" id="NUDP01000089">
    <property type="protein sequence ID" value="PEM66565.1"/>
    <property type="molecule type" value="Genomic_DNA"/>
</dbReference>
<dbReference type="PIRSF" id="PIRSF016578">
    <property type="entry name" value="HsaA"/>
    <property type="match status" value="1"/>
</dbReference>
<accession>A0A2B6QQZ8</accession>
<proteinExistence type="inferred from homology"/>
<dbReference type="InterPro" id="IPR009075">
    <property type="entry name" value="AcylCo_DH/oxidase_C"/>
</dbReference>
<dbReference type="InterPro" id="IPR013786">
    <property type="entry name" value="AcylCoA_DH/ox_N"/>
</dbReference>
<evidence type="ECO:0000256" key="3">
    <source>
        <dbReference type="ARBA" id="ARBA00022630"/>
    </source>
</evidence>
<evidence type="ECO:0000256" key="2">
    <source>
        <dbReference type="ARBA" id="ARBA00009347"/>
    </source>
</evidence>
<dbReference type="RefSeq" id="WP_097969598.1">
    <property type="nucleotide sequence ID" value="NZ_NUBH01000169.1"/>
</dbReference>
<dbReference type="InterPro" id="IPR006091">
    <property type="entry name" value="Acyl-CoA_Oxase/DH_mid-dom"/>
</dbReference>
<evidence type="ECO:0000256" key="5">
    <source>
        <dbReference type="RuleBase" id="RU362125"/>
    </source>
</evidence>
<feature type="domain" description="Acyl-CoA dehydrogenase/oxidase C-terminal" evidence="6">
    <location>
        <begin position="221"/>
        <end position="366"/>
    </location>
</feature>
<feature type="domain" description="Acyl-CoA oxidase/dehydrogenase middle" evidence="7">
    <location>
        <begin position="118"/>
        <end position="209"/>
    </location>
</feature>
<reference evidence="9 10" key="1">
    <citation type="submission" date="2017-09" db="EMBL/GenBank/DDBJ databases">
        <title>Large-scale bioinformatics analysis of Bacillus genomes uncovers conserved roles of natural products in bacterial physiology.</title>
        <authorList>
            <consortium name="Agbiome Team Llc"/>
            <person name="Bleich R.M."/>
            <person name="Grubbs K.J."/>
            <person name="Santa Maria K.C."/>
            <person name="Allen S.E."/>
            <person name="Farag S."/>
            <person name="Shank E.A."/>
            <person name="Bowers A."/>
        </authorList>
    </citation>
    <scope>NUCLEOTIDE SEQUENCE [LARGE SCALE GENOMIC DNA]</scope>
    <source>
        <strain evidence="9 10">AFS009893</strain>
    </source>
</reference>
<dbReference type="SUPFAM" id="SSF47203">
    <property type="entry name" value="Acyl-CoA dehydrogenase C-terminal domain-like"/>
    <property type="match status" value="1"/>
</dbReference>
<comment type="similarity">
    <text evidence="2 5">Belongs to the acyl-CoA dehydrogenase family.</text>
</comment>
<feature type="domain" description="Acyl-CoA dehydrogenase/oxidase N-terminal" evidence="8">
    <location>
        <begin position="7"/>
        <end position="114"/>
    </location>
</feature>
<dbReference type="Pfam" id="PF02771">
    <property type="entry name" value="Acyl-CoA_dh_N"/>
    <property type="match status" value="1"/>
</dbReference>
<sequence length="380" mass="42306">MNENFNKVIAEVKGFAQTHIRPIASEMDNKKVFPKSLIKKMAERGFLSASFPLKYKGLEMDPVQYGLFTEEIGKACCSTRTLITIQTSLIGESILRYGTNEQKDYWLTKISKGEKLGAFCLSEPTHGSDAKNIQTGYKREREKIFITGKKKWISFAGIADFFIVLATSNQGYTTAFIVDRYSKGIKVNEIDGIFASRATHIAEIEFDNVEVPEENILGNEGSGFTFIVSTALDHGRYSVAWGGVGLAQEALEVMTSYAKNRVQFDTAIHNHQLVQGMIGDSVTSLHAARALCLKAGEMRKKNDIDAINETNFAKYFSSKVAMKIATDAVQVLGANGCLNTYPTERLFREAKVLEIIEGTSQLQQLFAANYALYNYASYKF</sequence>
<dbReference type="GO" id="GO:0050660">
    <property type="term" value="F:flavin adenine dinucleotide binding"/>
    <property type="evidence" value="ECO:0007669"/>
    <property type="project" value="InterPro"/>
</dbReference>
<protein>
    <submittedName>
        <fullName evidence="9">Acyl-CoA dehydrogenase</fullName>
    </submittedName>
</protein>
<comment type="caution">
    <text evidence="9">The sequence shown here is derived from an EMBL/GenBank/DDBJ whole genome shotgun (WGS) entry which is preliminary data.</text>
</comment>
<dbReference type="InterPro" id="IPR036250">
    <property type="entry name" value="AcylCo_DH-like_C"/>
</dbReference>
<gene>
    <name evidence="9" type="ORF">CN613_22075</name>
</gene>
<dbReference type="PANTHER" id="PTHR43884">
    <property type="entry name" value="ACYL-COA DEHYDROGENASE"/>
    <property type="match status" value="1"/>
</dbReference>
<dbReference type="Gene3D" id="2.40.110.10">
    <property type="entry name" value="Butyryl-CoA Dehydrogenase, subunit A, domain 2"/>
    <property type="match status" value="1"/>
</dbReference>
<evidence type="ECO:0000259" key="8">
    <source>
        <dbReference type="Pfam" id="PF02771"/>
    </source>
</evidence>
<dbReference type="InterPro" id="IPR009100">
    <property type="entry name" value="AcylCoA_DH/oxidase_NM_dom_sf"/>
</dbReference>
<dbReference type="AlphaFoldDB" id="A0A2B6QQZ8"/>
<dbReference type="Gene3D" id="1.20.140.10">
    <property type="entry name" value="Butyryl-CoA Dehydrogenase, subunit A, domain 3"/>
    <property type="match status" value="1"/>
</dbReference>
<dbReference type="InterPro" id="IPR037069">
    <property type="entry name" value="AcylCoA_DH/ox_N_sf"/>
</dbReference>
<evidence type="ECO:0000313" key="10">
    <source>
        <dbReference type="Proteomes" id="UP000219775"/>
    </source>
</evidence>
<evidence type="ECO:0000313" key="9">
    <source>
        <dbReference type="EMBL" id="PEM66565.1"/>
    </source>
</evidence>
<evidence type="ECO:0000256" key="4">
    <source>
        <dbReference type="ARBA" id="ARBA00022827"/>
    </source>
</evidence>
<evidence type="ECO:0000259" key="7">
    <source>
        <dbReference type="Pfam" id="PF02770"/>
    </source>
</evidence>
<keyword evidence="3 5" id="KW-0285">Flavoprotein</keyword>
<dbReference type="InterPro" id="IPR046373">
    <property type="entry name" value="Acyl-CoA_Oxase/DH_mid-dom_sf"/>
</dbReference>
<dbReference type="SUPFAM" id="SSF56645">
    <property type="entry name" value="Acyl-CoA dehydrogenase NM domain-like"/>
    <property type="match status" value="1"/>
</dbReference>
<dbReference type="GO" id="GO:0003995">
    <property type="term" value="F:acyl-CoA dehydrogenase activity"/>
    <property type="evidence" value="ECO:0007669"/>
    <property type="project" value="TreeGrafter"/>
</dbReference>
<dbReference type="FunFam" id="1.20.140.10:FF:000004">
    <property type="entry name" value="Acyl-CoA dehydrogenase FadE25"/>
    <property type="match status" value="1"/>
</dbReference>
<evidence type="ECO:0000259" key="6">
    <source>
        <dbReference type="Pfam" id="PF00441"/>
    </source>
</evidence>
<dbReference type="Pfam" id="PF00441">
    <property type="entry name" value="Acyl-CoA_dh_1"/>
    <property type="match status" value="1"/>
</dbReference>